<dbReference type="GO" id="GO:0046872">
    <property type="term" value="F:metal ion binding"/>
    <property type="evidence" value="ECO:0007669"/>
    <property type="project" value="UniProtKB-KW"/>
</dbReference>
<evidence type="ECO:0000256" key="2">
    <source>
        <dbReference type="ARBA" id="ARBA00022741"/>
    </source>
</evidence>
<reference evidence="6 7" key="1">
    <citation type="submission" date="2020-07" db="EMBL/GenBank/DDBJ databases">
        <title>A new beta-1,3-glucan-decomposing anaerobic bacterium isolated from anoxic soil subjected to biological soil disinfestation.</title>
        <authorList>
            <person name="Ueki A."/>
            <person name="Tonouchi A."/>
        </authorList>
    </citation>
    <scope>NUCLEOTIDE SEQUENCE [LARGE SCALE GENOMIC DNA]</scope>
    <source>
        <strain evidence="6 7">TW1</strain>
    </source>
</reference>
<feature type="binding site" evidence="4">
    <location>
        <begin position="132"/>
        <end position="140"/>
    </location>
    <ligand>
        <name>ATP</name>
        <dbReference type="ChEBI" id="CHEBI:30616"/>
    </ligand>
</feature>
<dbReference type="GO" id="GO:0035999">
    <property type="term" value="P:tetrahydrofolate interconversion"/>
    <property type="evidence" value="ECO:0007669"/>
    <property type="project" value="TreeGrafter"/>
</dbReference>
<feature type="binding site" evidence="4">
    <location>
        <begin position="3"/>
        <end position="7"/>
    </location>
    <ligand>
        <name>ATP</name>
        <dbReference type="ChEBI" id="CHEBI:30616"/>
    </ligand>
</feature>
<accession>A0A6V8SI11</accession>
<dbReference type="InterPro" id="IPR002698">
    <property type="entry name" value="FTHF_cligase"/>
</dbReference>
<organism evidence="6 7">
    <name type="scientific">Clostridium fungisolvens</name>
    <dbReference type="NCBI Taxonomy" id="1604897"/>
    <lineage>
        <taxon>Bacteria</taxon>
        <taxon>Bacillati</taxon>
        <taxon>Bacillota</taxon>
        <taxon>Clostridia</taxon>
        <taxon>Eubacteriales</taxon>
        <taxon>Clostridiaceae</taxon>
        <taxon>Clostridium</taxon>
    </lineage>
</organism>
<comment type="similarity">
    <text evidence="1 5">Belongs to the 5-formyltetrahydrofolate cyclo-ligase family.</text>
</comment>
<evidence type="ECO:0000313" key="7">
    <source>
        <dbReference type="Proteomes" id="UP000580568"/>
    </source>
</evidence>
<dbReference type="PANTHER" id="PTHR23407:SF1">
    <property type="entry name" value="5-FORMYLTETRAHYDROFOLATE CYCLO-LIGASE"/>
    <property type="match status" value="1"/>
</dbReference>
<sequence length="188" mass="21950">MEKKEIRKKILEYRETIDIDQRKIWDEEIFKSLINSDLYKRSNTIFAFVSFKSEVDTHKIINHALSNGKTICVPKINSKQEGIKIYKIDNFDQLKKGYFGILEPVESCEEVDRDTLDLILMPGVAFDRHGGRVGYGAGFYDRFLSSMNKEVYKVALAYDFQVMDTVPMDQYDVRIDGVITEREIIQRD</sequence>
<dbReference type="PIRSF" id="PIRSF006806">
    <property type="entry name" value="FTHF_cligase"/>
    <property type="match status" value="1"/>
</dbReference>
<dbReference type="RefSeq" id="WP_308463794.1">
    <property type="nucleotide sequence ID" value="NZ_BLZR01000001.1"/>
</dbReference>
<keyword evidence="5" id="KW-0479">Metal-binding</keyword>
<comment type="catalytic activity">
    <reaction evidence="5">
        <text>(6S)-5-formyl-5,6,7,8-tetrahydrofolate + ATP = (6R)-5,10-methenyltetrahydrofolate + ADP + phosphate</text>
        <dbReference type="Rhea" id="RHEA:10488"/>
        <dbReference type="ChEBI" id="CHEBI:30616"/>
        <dbReference type="ChEBI" id="CHEBI:43474"/>
        <dbReference type="ChEBI" id="CHEBI:57455"/>
        <dbReference type="ChEBI" id="CHEBI:57457"/>
        <dbReference type="ChEBI" id="CHEBI:456216"/>
        <dbReference type="EC" id="6.3.3.2"/>
    </reaction>
</comment>
<evidence type="ECO:0000256" key="5">
    <source>
        <dbReference type="RuleBase" id="RU361279"/>
    </source>
</evidence>
<dbReference type="PANTHER" id="PTHR23407">
    <property type="entry name" value="ATPASE INHIBITOR/5-FORMYLTETRAHYDROFOLATE CYCLO-LIGASE"/>
    <property type="match status" value="1"/>
</dbReference>
<feature type="binding site" evidence="4">
    <location>
        <position position="54"/>
    </location>
    <ligand>
        <name>substrate</name>
    </ligand>
</feature>
<feature type="binding site" evidence="4">
    <location>
        <position position="49"/>
    </location>
    <ligand>
        <name>substrate</name>
    </ligand>
</feature>
<evidence type="ECO:0000256" key="3">
    <source>
        <dbReference type="ARBA" id="ARBA00022840"/>
    </source>
</evidence>
<dbReference type="GO" id="GO:0009396">
    <property type="term" value="P:folic acid-containing compound biosynthetic process"/>
    <property type="evidence" value="ECO:0007669"/>
    <property type="project" value="TreeGrafter"/>
</dbReference>
<dbReference type="NCBIfam" id="TIGR02727">
    <property type="entry name" value="MTHFS_bact"/>
    <property type="match status" value="1"/>
</dbReference>
<comment type="cofactor">
    <cofactor evidence="5">
        <name>Mg(2+)</name>
        <dbReference type="ChEBI" id="CHEBI:18420"/>
    </cofactor>
</comment>
<keyword evidence="7" id="KW-1185">Reference proteome</keyword>
<dbReference type="AlphaFoldDB" id="A0A6V8SI11"/>
<dbReference type="SUPFAM" id="SSF100950">
    <property type="entry name" value="NagB/RpiA/CoA transferase-like"/>
    <property type="match status" value="1"/>
</dbReference>
<dbReference type="Proteomes" id="UP000580568">
    <property type="component" value="Unassembled WGS sequence"/>
</dbReference>
<comment type="caution">
    <text evidence="6">The sequence shown here is derived from an EMBL/GenBank/DDBJ whole genome shotgun (WGS) entry which is preliminary data.</text>
</comment>
<dbReference type="EMBL" id="BLZR01000001">
    <property type="protein sequence ID" value="GFP76421.1"/>
    <property type="molecule type" value="Genomic_DNA"/>
</dbReference>
<dbReference type="GO" id="GO:0030272">
    <property type="term" value="F:5-formyltetrahydrofolate cyclo-ligase activity"/>
    <property type="evidence" value="ECO:0007669"/>
    <property type="project" value="UniProtKB-EC"/>
</dbReference>
<protein>
    <recommendedName>
        <fullName evidence="5">5-formyltetrahydrofolate cyclo-ligase</fullName>
        <ecNumber evidence="5">6.3.3.2</ecNumber>
    </recommendedName>
</protein>
<dbReference type="EC" id="6.3.3.2" evidence="5"/>
<gene>
    <name evidence="6" type="ORF">bsdtw1_02523</name>
</gene>
<proteinExistence type="inferred from homology"/>
<dbReference type="Gene3D" id="3.40.50.10420">
    <property type="entry name" value="NagB/RpiA/CoA transferase-like"/>
    <property type="match status" value="1"/>
</dbReference>
<keyword evidence="5" id="KW-0460">Magnesium</keyword>
<dbReference type="GO" id="GO:0005524">
    <property type="term" value="F:ATP binding"/>
    <property type="evidence" value="ECO:0007669"/>
    <property type="project" value="UniProtKB-KW"/>
</dbReference>
<evidence type="ECO:0000256" key="4">
    <source>
        <dbReference type="PIRSR" id="PIRSR006806-1"/>
    </source>
</evidence>
<evidence type="ECO:0000313" key="6">
    <source>
        <dbReference type="EMBL" id="GFP76421.1"/>
    </source>
</evidence>
<dbReference type="Pfam" id="PF01812">
    <property type="entry name" value="5-FTHF_cyc-lig"/>
    <property type="match status" value="1"/>
</dbReference>
<dbReference type="InterPro" id="IPR024185">
    <property type="entry name" value="FTHF_cligase-like_sf"/>
</dbReference>
<keyword evidence="2 4" id="KW-0547">Nucleotide-binding</keyword>
<keyword evidence="3 4" id="KW-0067">ATP-binding</keyword>
<name>A0A6V8SI11_9CLOT</name>
<dbReference type="InterPro" id="IPR037171">
    <property type="entry name" value="NagB/RpiA_transferase-like"/>
</dbReference>
<evidence type="ECO:0000256" key="1">
    <source>
        <dbReference type="ARBA" id="ARBA00010638"/>
    </source>
</evidence>